<evidence type="ECO:0000256" key="2">
    <source>
        <dbReference type="ARBA" id="ARBA00022448"/>
    </source>
</evidence>
<keyword evidence="8" id="KW-0249">Electron transport</keyword>
<dbReference type="GO" id="GO:0020037">
    <property type="term" value="F:heme binding"/>
    <property type="evidence" value="ECO:0007669"/>
    <property type="project" value="UniProtKB-UniRule"/>
</dbReference>
<evidence type="ECO:0000256" key="8">
    <source>
        <dbReference type="HAMAP-Rule" id="MF_01207"/>
    </source>
</evidence>
<organism evidence="10 11">
    <name type="scientific">Steroidobacter agaridevorans</name>
    <dbReference type="NCBI Taxonomy" id="2695856"/>
    <lineage>
        <taxon>Bacteria</taxon>
        <taxon>Pseudomonadati</taxon>
        <taxon>Pseudomonadota</taxon>
        <taxon>Gammaproteobacteria</taxon>
        <taxon>Steroidobacterales</taxon>
        <taxon>Steroidobacteraceae</taxon>
        <taxon>Steroidobacter</taxon>
    </lineage>
</organism>
<evidence type="ECO:0000313" key="10">
    <source>
        <dbReference type="EMBL" id="GFE83521.1"/>
    </source>
</evidence>
<dbReference type="HAMAP" id="MF_01207">
    <property type="entry name" value="MsrQ"/>
    <property type="match status" value="1"/>
</dbReference>
<dbReference type="GO" id="GO:0046872">
    <property type="term" value="F:metal ion binding"/>
    <property type="evidence" value="ECO:0007669"/>
    <property type="project" value="UniProtKB-KW"/>
</dbReference>
<keyword evidence="2 8" id="KW-0813">Transport</keyword>
<dbReference type="InterPro" id="IPR013130">
    <property type="entry name" value="Fe3_Rdtase_TM_dom"/>
</dbReference>
<evidence type="ECO:0000256" key="1">
    <source>
        <dbReference type="ARBA" id="ARBA00004141"/>
    </source>
</evidence>
<keyword evidence="8" id="KW-1003">Cell membrane</keyword>
<dbReference type="GO" id="GO:0010181">
    <property type="term" value="F:FMN binding"/>
    <property type="evidence" value="ECO:0007669"/>
    <property type="project" value="UniProtKB-UniRule"/>
</dbReference>
<evidence type="ECO:0000256" key="6">
    <source>
        <dbReference type="ARBA" id="ARBA00023004"/>
    </source>
</evidence>
<dbReference type="Proteomes" id="UP000445000">
    <property type="component" value="Unassembled WGS sequence"/>
</dbReference>
<keyword evidence="6 8" id="KW-0408">Iron</keyword>
<reference evidence="11" key="1">
    <citation type="submission" date="2020-01" db="EMBL/GenBank/DDBJ databases">
        <title>'Steroidobacter agaridevorans' sp. nov., agar-degrading bacteria isolated from rhizosphere soils.</title>
        <authorList>
            <person name="Ikenaga M."/>
            <person name="Kataoka M."/>
            <person name="Murouchi A."/>
            <person name="Katsuragi S."/>
            <person name="Sakai M."/>
        </authorList>
    </citation>
    <scope>NUCLEOTIDE SEQUENCE [LARGE SCALE GENOMIC DNA]</scope>
    <source>
        <strain evidence="11">YU21-B</strain>
    </source>
</reference>
<comment type="similarity">
    <text evidence="8">Belongs to the MsrQ family.</text>
</comment>
<comment type="cofactor">
    <cofactor evidence="8">
        <name>heme b</name>
        <dbReference type="ChEBI" id="CHEBI:60344"/>
    </cofactor>
    <text evidence="8">Binds 1 heme b (iron(II)-protoporphyrin IX) group per subunit.</text>
</comment>
<dbReference type="GO" id="GO:0009055">
    <property type="term" value="F:electron transfer activity"/>
    <property type="evidence" value="ECO:0007669"/>
    <property type="project" value="UniProtKB-UniRule"/>
</dbReference>
<keyword evidence="7 8" id="KW-0472">Membrane</keyword>
<comment type="caution">
    <text evidence="10">The sequence shown here is derived from an EMBL/GenBank/DDBJ whole genome shotgun (WGS) entry which is preliminary data.</text>
</comment>
<feature type="transmembrane region" description="Helical" evidence="8">
    <location>
        <begin position="53"/>
        <end position="71"/>
    </location>
</feature>
<dbReference type="GO" id="GO:0016679">
    <property type="term" value="F:oxidoreductase activity, acting on diphenols and related substances as donors"/>
    <property type="evidence" value="ECO:0007669"/>
    <property type="project" value="TreeGrafter"/>
</dbReference>
<dbReference type="InterPro" id="IPR022837">
    <property type="entry name" value="MsrQ-like"/>
</dbReference>
<comment type="caution">
    <text evidence="8">Lacks conserved residue(s) required for the propagation of feature annotation.</text>
</comment>
<evidence type="ECO:0000256" key="4">
    <source>
        <dbReference type="ARBA" id="ARBA00022692"/>
    </source>
</evidence>
<evidence type="ECO:0000256" key="3">
    <source>
        <dbReference type="ARBA" id="ARBA00022617"/>
    </source>
</evidence>
<keyword evidence="8" id="KW-0479">Metal-binding</keyword>
<comment type="subunit">
    <text evidence="8">Heterodimer of a catalytic subunit (MsrP) and a heme-binding subunit (MsrQ).</text>
</comment>
<keyword evidence="5 8" id="KW-1133">Transmembrane helix</keyword>
<gene>
    <name evidence="8 10" type="primary">msrQ</name>
    <name evidence="10" type="ORF">GCM10011487_55210</name>
</gene>
<comment type="function">
    <text evidence="8">Part of the MsrPQ system that repairs oxidized periplasmic proteins containing methionine sulfoxide residues (Met-O), using respiratory chain electrons. Thus protects these proteins from oxidative-stress damage caused by reactive species of oxygen and chlorine generated by the host defense mechanisms. MsrPQ is essential for the maintenance of envelope integrity under bleach stress, rescuing a wide series of structurally unrelated periplasmic proteins from methionine oxidation. MsrQ provides electrons for reduction to the reductase catalytic subunit MsrP, using the quinone pool of the respiratory chain.</text>
</comment>
<comment type="cofactor">
    <cofactor evidence="8">
        <name>FMN</name>
        <dbReference type="ChEBI" id="CHEBI:58210"/>
    </cofactor>
    <text evidence="8">Binds 1 FMN per subunit.</text>
</comment>
<proteinExistence type="inferred from homology"/>
<dbReference type="PANTHER" id="PTHR36964">
    <property type="entry name" value="PROTEIN-METHIONINE-SULFOXIDE REDUCTASE HEME-BINDING SUBUNIT MSRQ"/>
    <property type="match status" value="1"/>
</dbReference>
<dbReference type="EMBL" id="BLJN01000006">
    <property type="protein sequence ID" value="GFE83521.1"/>
    <property type="molecule type" value="Genomic_DNA"/>
</dbReference>
<feature type="transmembrane region" description="Helical" evidence="8">
    <location>
        <begin position="152"/>
        <end position="169"/>
    </location>
</feature>
<dbReference type="GO" id="GO:0005886">
    <property type="term" value="C:plasma membrane"/>
    <property type="evidence" value="ECO:0007669"/>
    <property type="project" value="UniProtKB-SubCell"/>
</dbReference>
<dbReference type="GO" id="GO:0030091">
    <property type="term" value="P:protein repair"/>
    <property type="evidence" value="ECO:0007669"/>
    <property type="project" value="UniProtKB-UniRule"/>
</dbReference>
<evidence type="ECO:0000259" key="9">
    <source>
        <dbReference type="Pfam" id="PF01794"/>
    </source>
</evidence>
<protein>
    <recommendedName>
        <fullName evidence="8">Protein-methionine-sulfoxide reductase heme-binding subunit MsrQ</fullName>
    </recommendedName>
    <alternativeName>
        <fullName evidence="8">Flavocytochrome MsrQ</fullName>
    </alternativeName>
</protein>
<keyword evidence="8" id="KW-0285">Flavoprotein</keyword>
<sequence>MPSSAVIRRVIKPALFVACALPLLSLVFAAFGIGGASLGANPVERIQDTFGQWGLRFLCITLAVTPVRDWFNMPWLVQLRRMLGLYAFFYVLMHFLTWLILDQGFYWSGILKDIGERPFITIGFSALVLLVPLAVTSTNKMMRRLGRRWKKLHRLIYLICLLAVWHYYWQVKSDVTEPLIYLAIVLVLLGWRAWKARPKPAATAVMEES</sequence>
<dbReference type="Pfam" id="PF01794">
    <property type="entry name" value="Ferric_reduct"/>
    <property type="match status" value="1"/>
</dbReference>
<evidence type="ECO:0000256" key="5">
    <source>
        <dbReference type="ARBA" id="ARBA00022989"/>
    </source>
</evidence>
<feature type="domain" description="Ferric oxidoreductase" evidence="9">
    <location>
        <begin position="51"/>
        <end position="164"/>
    </location>
</feature>
<feature type="transmembrane region" description="Helical" evidence="8">
    <location>
        <begin position="83"/>
        <end position="101"/>
    </location>
</feature>
<evidence type="ECO:0000313" key="11">
    <source>
        <dbReference type="Proteomes" id="UP000445000"/>
    </source>
</evidence>
<name>A0A829YKZ5_9GAMM</name>
<dbReference type="AlphaFoldDB" id="A0A829YKZ5"/>
<feature type="transmembrane region" description="Helical" evidence="8">
    <location>
        <begin position="175"/>
        <end position="194"/>
    </location>
</feature>
<evidence type="ECO:0000256" key="7">
    <source>
        <dbReference type="ARBA" id="ARBA00023136"/>
    </source>
</evidence>
<keyword evidence="8" id="KW-0288">FMN</keyword>
<keyword evidence="4 8" id="KW-0812">Transmembrane</keyword>
<comment type="subcellular location">
    <subcellularLocation>
        <location evidence="8">Cell membrane</location>
        <topology evidence="8">Multi-pass membrane protein</topology>
    </subcellularLocation>
    <subcellularLocation>
        <location evidence="1">Membrane</location>
        <topology evidence="1">Multi-pass membrane protein</topology>
    </subcellularLocation>
</comment>
<dbReference type="PANTHER" id="PTHR36964:SF1">
    <property type="entry name" value="PROTEIN-METHIONINE-SULFOXIDE REDUCTASE HEME-BINDING SUBUNIT MSRQ"/>
    <property type="match status" value="1"/>
</dbReference>
<keyword evidence="3 8" id="KW-0349">Heme</keyword>
<feature type="transmembrane region" description="Helical" evidence="8">
    <location>
        <begin position="121"/>
        <end position="140"/>
    </location>
</feature>
<dbReference type="RefSeq" id="WP_161815132.1">
    <property type="nucleotide sequence ID" value="NZ_BLJN01000006.1"/>
</dbReference>
<accession>A0A829YKZ5</accession>
<keyword evidence="11" id="KW-1185">Reference proteome</keyword>